<dbReference type="PANTHER" id="PTHR33498:SF1">
    <property type="entry name" value="TRANSPOSASE FOR INSERTION SEQUENCE ELEMENT IS1557"/>
    <property type="match status" value="1"/>
</dbReference>
<dbReference type="PANTHER" id="PTHR33498">
    <property type="entry name" value="TRANSPOSASE FOR INSERTION SEQUENCE ELEMENT IS1557"/>
    <property type="match status" value="1"/>
</dbReference>
<reference evidence="2 3" key="1">
    <citation type="submission" date="2019-11" db="EMBL/GenBank/DDBJ databases">
        <title>Nocardia sp. nov. CT2-14 isolated from soil.</title>
        <authorList>
            <person name="Kanchanasin P."/>
            <person name="Tanasupawat S."/>
            <person name="Yuki M."/>
            <person name="Kudo T."/>
        </authorList>
    </citation>
    <scope>NUCLEOTIDE SEQUENCE [LARGE SCALE GENOMIC DNA]</scope>
    <source>
        <strain evidence="2 3">CT2-14</strain>
    </source>
</reference>
<name>A0A6I3L5M7_9NOCA</name>
<accession>A0A6I3L5M7</accession>
<keyword evidence="3" id="KW-1185">Reference proteome</keyword>
<evidence type="ECO:0000313" key="3">
    <source>
        <dbReference type="Proteomes" id="UP000432464"/>
    </source>
</evidence>
<dbReference type="Pfam" id="PF14690">
    <property type="entry name" value="Zn_ribbon_ISL3"/>
    <property type="match status" value="1"/>
</dbReference>
<dbReference type="AlphaFoldDB" id="A0A6I3L5M7"/>
<sequence length="155" mass="17080">MDNIVGLVFSGLLPLVMEGVAVEGERVVVRARTASLPAVCSRCGAESVRVHSYHDRTVADLPLDGRLVFVRVRVRRLMCSTPQCCKTFREQVPGVLERYQRRTARLTGQVRAVVRELAGRAAIRVLAALPVGMSRDTAVRVLLRIPAPQRPVPES</sequence>
<organism evidence="2 3">
    <name type="scientific">Nocardia aurantiaca</name>
    <dbReference type="NCBI Taxonomy" id="2675850"/>
    <lineage>
        <taxon>Bacteria</taxon>
        <taxon>Bacillati</taxon>
        <taxon>Actinomycetota</taxon>
        <taxon>Actinomycetes</taxon>
        <taxon>Mycobacteriales</taxon>
        <taxon>Nocardiaceae</taxon>
        <taxon>Nocardia</taxon>
    </lineage>
</organism>
<proteinExistence type="predicted"/>
<protein>
    <recommendedName>
        <fullName evidence="1">Transposase IS204/IS1001/IS1096/IS1165 zinc-finger domain-containing protein</fullName>
    </recommendedName>
</protein>
<dbReference type="InterPro" id="IPR047951">
    <property type="entry name" value="Transpos_ISL3"/>
</dbReference>
<dbReference type="Proteomes" id="UP000432464">
    <property type="component" value="Unassembled WGS sequence"/>
</dbReference>
<evidence type="ECO:0000313" key="2">
    <source>
        <dbReference type="EMBL" id="MTE16811.1"/>
    </source>
</evidence>
<feature type="domain" description="Transposase IS204/IS1001/IS1096/IS1165 zinc-finger" evidence="1">
    <location>
        <begin position="37"/>
        <end position="81"/>
    </location>
</feature>
<dbReference type="InterPro" id="IPR029261">
    <property type="entry name" value="Transposase_Znf"/>
</dbReference>
<comment type="caution">
    <text evidence="2">The sequence shown here is derived from an EMBL/GenBank/DDBJ whole genome shotgun (WGS) entry which is preliminary data.</text>
</comment>
<dbReference type="EMBL" id="WMBB01000016">
    <property type="protein sequence ID" value="MTE16811.1"/>
    <property type="molecule type" value="Genomic_DNA"/>
</dbReference>
<gene>
    <name evidence="2" type="ORF">GLP40_29170</name>
</gene>
<evidence type="ECO:0000259" key="1">
    <source>
        <dbReference type="Pfam" id="PF14690"/>
    </source>
</evidence>